<evidence type="ECO:0000313" key="1">
    <source>
        <dbReference type="EMBL" id="APZ96278.1"/>
    </source>
</evidence>
<reference evidence="1 2" key="1">
    <citation type="journal article" date="2016" name="Front. Microbiol.">
        <title>Fuerstia marisgermanicae gen. nov., sp. nov., an Unusual Member of the Phylum Planctomycetes from the German Wadden Sea.</title>
        <authorList>
            <person name="Kohn T."/>
            <person name="Heuer A."/>
            <person name="Jogler M."/>
            <person name="Vollmers J."/>
            <person name="Boedeker C."/>
            <person name="Bunk B."/>
            <person name="Rast P."/>
            <person name="Borchert D."/>
            <person name="Glockner I."/>
            <person name="Freese H.M."/>
            <person name="Klenk H.P."/>
            <person name="Overmann J."/>
            <person name="Kaster A.K."/>
            <person name="Rohde M."/>
            <person name="Wiegand S."/>
            <person name="Jogler C."/>
        </authorList>
    </citation>
    <scope>NUCLEOTIDE SEQUENCE [LARGE SCALE GENOMIC DNA]</scope>
    <source>
        <strain evidence="1 2">NH11</strain>
    </source>
</reference>
<proteinExistence type="predicted"/>
<gene>
    <name evidence="1" type="ORF">Fuma_05946</name>
</gene>
<organism evidence="1 2">
    <name type="scientific">Fuerstiella marisgermanici</name>
    <dbReference type="NCBI Taxonomy" id="1891926"/>
    <lineage>
        <taxon>Bacteria</taxon>
        <taxon>Pseudomonadati</taxon>
        <taxon>Planctomycetota</taxon>
        <taxon>Planctomycetia</taxon>
        <taxon>Planctomycetales</taxon>
        <taxon>Planctomycetaceae</taxon>
        <taxon>Fuerstiella</taxon>
    </lineage>
</organism>
<protein>
    <submittedName>
        <fullName evidence="1">Uncharacterized protein</fullName>
    </submittedName>
</protein>
<dbReference type="EMBL" id="CP017641">
    <property type="protein sequence ID" value="APZ96278.1"/>
    <property type="molecule type" value="Genomic_DNA"/>
</dbReference>
<dbReference type="AlphaFoldDB" id="A0A1P8WQE1"/>
<dbReference type="KEGG" id="fmr:Fuma_05946"/>
<accession>A0A1P8WQE1</accession>
<name>A0A1P8WQE1_9PLAN</name>
<dbReference type="Proteomes" id="UP000187735">
    <property type="component" value="Chromosome"/>
</dbReference>
<evidence type="ECO:0000313" key="2">
    <source>
        <dbReference type="Proteomes" id="UP000187735"/>
    </source>
</evidence>
<keyword evidence="2" id="KW-1185">Reference proteome</keyword>
<sequence>MEYLLRRRFVAFDQHRVPLALSVPLLGIQKSHWQSQWSRPERANTVERGLFRVHVIGL</sequence>